<dbReference type="AlphaFoldDB" id="A0A7M2WT39"/>
<evidence type="ECO:0000256" key="1">
    <source>
        <dbReference type="SAM" id="MobiDB-lite"/>
    </source>
</evidence>
<feature type="region of interest" description="Disordered" evidence="1">
    <location>
        <begin position="141"/>
        <end position="175"/>
    </location>
</feature>
<protein>
    <submittedName>
        <fullName evidence="2">Uncharacterized protein</fullName>
    </submittedName>
</protein>
<evidence type="ECO:0000313" key="3">
    <source>
        <dbReference type="Proteomes" id="UP000593765"/>
    </source>
</evidence>
<feature type="compositionally biased region" description="Low complexity" evidence="1">
    <location>
        <begin position="141"/>
        <end position="156"/>
    </location>
</feature>
<dbReference type="EMBL" id="CP063458">
    <property type="protein sequence ID" value="QOV88434.1"/>
    <property type="molecule type" value="Genomic_DNA"/>
</dbReference>
<sequence>MDANSSNTSDSSLNVMAAATIIGTFTAAELRTLCGLLAGELATAKSAAEPELVTREEIQRRSGFLAARAVSAATPGKLLCRWCGSAKNGFDGLRRHYASIHADDIRAMPASNFGDAFGAITAKRKKAAAFDKATGGAFAAGKAASSNAGPSPAQAGIEGPSKPQNALEAGREAKQ</sequence>
<dbReference type="RefSeq" id="WP_206291417.1">
    <property type="nucleotide sequence ID" value="NZ_CP063458.1"/>
</dbReference>
<gene>
    <name evidence="2" type="ORF">IPV69_19590</name>
</gene>
<reference evidence="2 3" key="1">
    <citation type="submission" date="2020-10" db="EMBL/GenBank/DDBJ databases">
        <title>Wide distribution of Phycisphaera-like planctomycetes from WD2101 soil group in peatlands and genome analysis of the first cultivated representative.</title>
        <authorList>
            <person name="Dedysh S.N."/>
            <person name="Beletsky A.V."/>
            <person name="Ivanova A."/>
            <person name="Kulichevskaya I.S."/>
            <person name="Suzina N.E."/>
            <person name="Philippov D.A."/>
            <person name="Rakitin A.L."/>
            <person name="Mardanov A.V."/>
            <person name="Ravin N.V."/>
        </authorList>
    </citation>
    <scope>NUCLEOTIDE SEQUENCE [LARGE SCALE GENOMIC DNA]</scope>
    <source>
        <strain evidence="2 3">M1803</strain>
    </source>
</reference>
<name>A0A7M2WT39_9BACT</name>
<proteinExistence type="predicted"/>
<dbReference type="Proteomes" id="UP000593765">
    <property type="component" value="Chromosome"/>
</dbReference>
<evidence type="ECO:0000313" key="2">
    <source>
        <dbReference type="EMBL" id="QOV88434.1"/>
    </source>
</evidence>
<accession>A0A7M2WT39</accession>
<keyword evidence="3" id="KW-1185">Reference proteome</keyword>
<organism evidence="2 3">
    <name type="scientific">Humisphaera borealis</name>
    <dbReference type="NCBI Taxonomy" id="2807512"/>
    <lineage>
        <taxon>Bacteria</taxon>
        <taxon>Pseudomonadati</taxon>
        <taxon>Planctomycetota</taxon>
        <taxon>Phycisphaerae</taxon>
        <taxon>Tepidisphaerales</taxon>
        <taxon>Tepidisphaeraceae</taxon>
        <taxon>Humisphaera</taxon>
    </lineage>
</organism>
<dbReference type="KEGG" id="hbs:IPV69_19590"/>